<sequence>MTKFMDILHRFLDPSWWTEWIKDDFGITANERHWHCDTVGNTTNTPSQFLDPELHVQSEATGLEDGYSPHLFDPTLTIDLEFQWIEETHSDSSPKDPYPSDGVSTTTPSTLHSHGSSTTGSKGSTGPSSPTNSTTFSASSKSSSAPKGIERIWDDVVDVKEDGKTTHVPCPEGLSAGKSVYPMRVILHFR</sequence>
<name>A0A1Y1Z600_9PLEO</name>
<dbReference type="AlphaFoldDB" id="A0A1Y1Z600"/>
<evidence type="ECO:0000256" key="1">
    <source>
        <dbReference type="SAM" id="MobiDB-lite"/>
    </source>
</evidence>
<comment type="caution">
    <text evidence="2">The sequence shown here is derived from an EMBL/GenBank/DDBJ whole genome shotgun (WGS) entry which is preliminary data.</text>
</comment>
<feature type="compositionally biased region" description="Low complexity" evidence="1">
    <location>
        <begin position="99"/>
        <end position="145"/>
    </location>
</feature>
<evidence type="ECO:0000313" key="2">
    <source>
        <dbReference type="EMBL" id="ORY05554.1"/>
    </source>
</evidence>
<dbReference type="EMBL" id="MCFA01000124">
    <property type="protein sequence ID" value="ORY05554.1"/>
    <property type="molecule type" value="Genomic_DNA"/>
</dbReference>
<dbReference type="Proteomes" id="UP000193144">
    <property type="component" value="Unassembled WGS sequence"/>
</dbReference>
<accession>A0A1Y1Z600</accession>
<organism evidence="2 3">
    <name type="scientific">Clohesyomyces aquaticus</name>
    <dbReference type="NCBI Taxonomy" id="1231657"/>
    <lineage>
        <taxon>Eukaryota</taxon>
        <taxon>Fungi</taxon>
        <taxon>Dikarya</taxon>
        <taxon>Ascomycota</taxon>
        <taxon>Pezizomycotina</taxon>
        <taxon>Dothideomycetes</taxon>
        <taxon>Pleosporomycetidae</taxon>
        <taxon>Pleosporales</taxon>
        <taxon>Lindgomycetaceae</taxon>
        <taxon>Clohesyomyces</taxon>
    </lineage>
</organism>
<protein>
    <submittedName>
        <fullName evidence="2">Uncharacterized protein</fullName>
    </submittedName>
</protein>
<gene>
    <name evidence="2" type="ORF">BCR34DRAFT_604478</name>
</gene>
<evidence type="ECO:0000313" key="3">
    <source>
        <dbReference type="Proteomes" id="UP000193144"/>
    </source>
</evidence>
<reference evidence="2 3" key="1">
    <citation type="submission" date="2016-07" db="EMBL/GenBank/DDBJ databases">
        <title>Pervasive Adenine N6-methylation of Active Genes in Fungi.</title>
        <authorList>
            <consortium name="DOE Joint Genome Institute"/>
            <person name="Mondo S.J."/>
            <person name="Dannebaum R.O."/>
            <person name="Kuo R.C."/>
            <person name="Labutti K."/>
            <person name="Haridas S."/>
            <person name="Kuo A."/>
            <person name="Salamov A."/>
            <person name="Ahrendt S.R."/>
            <person name="Lipzen A."/>
            <person name="Sullivan W."/>
            <person name="Andreopoulos W.B."/>
            <person name="Clum A."/>
            <person name="Lindquist E."/>
            <person name="Daum C."/>
            <person name="Ramamoorthy G.K."/>
            <person name="Gryganskyi A."/>
            <person name="Culley D."/>
            <person name="Magnuson J.K."/>
            <person name="James T.Y."/>
            <person name="O'Malley M.A."/>
            <person name="Stajich J.E."/>
            <person name="Spatafora J.W."/>
            <person name="Visel A."/>
            <person name="Grigoriev I.V."/>
        </authorList>
    </citation>
    <scope>NUCLEOTIDE SEQUENCE [LARGE SCALE GENOMIC DNA]</scope>
    <source>
        <strain evidence="2 3">CBS 115471</strain>
    </source>
</reference>
<keyword evidence="3" id="KW-1185">Reference proteome</keyword>
<proteinExistence type="predicted"/>
<feature type="region of interest" description="Disordered" evidence="1">
    <location>
        <begin position="88"/>
        <end position="149"/>
    </location>
</feature>